<evidence type="ECO:0000256" key="4">
    <source>
        <dbReference type="ARBA" id="ARBA00022729"/>
    </source>
</evidence>
<sequence length="370" mass="38586">MKSFITLMVVCCLILSPMTYGQRIKDLASVQGVRSNQLVGYGLVVGLPGTGEQSPFTEQSFRTMLSNFGISLDSSLKPKIKNVAAVAVHALLPPFIKPGQTIDVTVSSIGEAASLQGGTLIQTFLKGLDGKVYAIAQGSLVVSGFGAQGGDGSKIVVNTPTVGRIANGALVERAVPSGFMEGDFLTLNLKYPDFSTAKILADTINARLGADPDKGYTIATPIDAASVRVSAPRGVGDRVGFLATLENFEFTPAKASAKVVINSRTGTIVIGQDVRLLPAAITHGGLTVTIAENQMVTQPNALADGETVVTTQSIIDVNLDDTRMFNFNPGVTLDELVRAVNEVGAAPGDLMAILEALREAGALQGDLVVI</sequence>
<dbReference type="PRINTS" id="PR01010">
    <property type="entry name" value="FLGPRINGFLGI"/>
</dbReference>
<dbReference type="OrthoDB" id="9786431at2"/>
<dbReference type="GO" id="GO:0005198">
    <property type="term" value="F:structural molecule activity"/>
    <property type="evidence" value="ECO:0007669"/>
    <property type="project" value="InterPro"/>
</dbReference>
<evidence type="ECO:0000256" key="3">
    <source>
        <dbReference type="ARBA" id="ARBA00008994"/>
    </source>
</evidence>
<evidence type="ECO:0000256" key="2">
    <source>
        <dbReference type="ARBA" id="ARBA00004117"/>
    </source>
</evidence>
<evidence type="ECO:0000313" key="8">
    <source>
        <dbReference type="Proteomes" id="UP000006327"/>
    </source>
</evidence>
<evidence type="ECO:0000313" key="7">
    <source>
        <dbReference type="EMBL" id="GAC20853.1"/>
    </source>
</evidence>
<comment type="similarity">
    <text evidence="3 6">Belongs to the FlgI family.</text>
</comment>
<dbReference type="GO" id="GO:0009428">
    <property type="term" value="C:bacterial-type flagellum basal body, distal rod, P ring"/>
    <property type="evidence" value="ECO:0007669"/>
    <property type="project" value="InterPro"/>
</dbReference>
<dbReference type="HAMAP" id="MF_00416">
    <property type="entry name" value="FlgI"/>
    <property type="match status" value="1"/>
</dbReference>
<organism evidence="7 8">
    <name type="scientific">Paraglaciecola arctica BSs20135</name>
    <dbReference type="NCBI Taxonomy" id="493475"/>
    <lineage>
        <taxon>Bacteria</taxon>
        <taxon>Pseudomonadati</taxon>
        <taxon>Pseudomonadota</taxon>
        <taxon>Gammaproteobacteria</taxon>
        <taxon>Alteromonadales</taxon>
        <taxon>Alteromonadaceae</taxon>
        <taxon>Paraglaciecola</taxon>
    </lineage>
</organism>
<gene>
    <name evidence="6 7" type="primary">flgI</name>
    <name evidence="7" type="ORF">GARC_3900</name>
</gene>
<dbReference type="GO" id="GO:0071973">
    <property type="term" value="P:bacterial-type flagellum-dependent cell motility"/>
    <property type="evidence" value="ECO:0007669"/>
    <property type="project" value="InterPro"/>
</dbReference>
<dbReference type="Pfam" id="PF02119">
    <property type="entry name" value="FlgI"/>
    <property type="match status" value="1"/>
</dbReference>
<dbReference type="eggNOG" id="COG1706">
    <property type="taxonomic scope" value="Bacteria"/>
</dbReference>
<keyword evidence="4" id="KW-0732">Signal</keyword>
<dbReference type="PANTHER" id="PTHR30381">
    <property type="entry name" value="FLAGELLAR P-RING PERIPLASMIC PROTEIN FLGI"/>
    <property type="match status" value="1"/>
</dbReference>
<comment type="function">
    <text evidence="1 6">Assembles around the rod to form the L-ring and probably protects the motor/basal body from shearing forces during rotation.</text>
</comment>
<dbReference type="NCBIfam" id="NF003676">
    <property type="entry name" value="PRK05303.1"/>
    <property type="match status" value="1"/>
</dbReference>
<comment type="subunit">
    <text evidence="6">The basal body constitutes a major portion of the flagellar organelle and consists of four rings (L,P,S, and M) mounted on a central rod.</text>
</comment>
<keyword evidence="5 6" id="KW-0975">Bacterial flagellum</keyword>
<dbReference type="InterPro" id="IPR001782">
    <property type="entry name" value="Flag_FlgI"/>
</dbReference>
<dbReference type="PANTHER" id="PTHR30381:SF0">
    <property type="entry name" value="FLAGELLAR P-RING PROTEIN"/>
    <property type="match status" value="1"/>
</dbReference>
<dbReference type="RefSeq" id="WP_007623198.1">
    <property type="nucleotide sequence ID" value="NZ_BAEO01000056.1"/>
</dbReference>
<dbReference type="AlphaFoldDB" id="K6YVW0"/>
<keyword evidence="7" id="KW-0969">Cilium</keyword>
<proteinExistence type="inferred from homology"/>
<keyword evidence="7" id="KW-0282">Flagellum</keyword>
<evidence type="ECO:0000256" key="5">
    <source>
        <dbReference type="ARBA" id="ARBA00023143"/>
    </source>
</evidence>
<keyword evidence="7" id="KW-0966">Cell projection</keyword>
<accession>K6YVW0</accession>
<protein>
    <recommendedName>
        <fullName evidence="6">Flagellar P-ring protein</fullName>
    </recommendedName>
    <alternativeName>
        <fullName evidence="6">Basal body P-ring protein</fullName>
    </alternativeName>
</protein>
<dbReference type="STRING" id="493475.GARC_3900"/>
<keyword evidence="8" id="KW-1185">Reference proteome</keyword>
<dbReference type="GO" id="GO:0030288">
    <property type="term" value="C:outer membrane-bounded periplasmic space"/>
    <property type="evidence" value="ECO:0007669"/>
    <property type="project" value="InterPro"/>
</dbReference>
<reference evidence="7 8" key="1">
    <citation type="journal article" date="2017" name="Antonie Van Leeuwenhoek">
        <title>Rhizobium rhizosphaerae sp. nov., a novel species isolated from rice rhizosphere.</title>
        <authorList>
            <person name="Zhao J.J."/>
            <person name="Zhang J."/>
            <person name="Zhang R.J."/>
            <person name="Zhang C.W."/>
            <person name="Yin H.Q."/>
            <person name="Zhang X.X."/>
        </authorList>
    </citation>
    <scope>NUCLEOTIDE SEQUENCE [LARGE SCALE GENOMIC DNA]</scope>
    <source>
        <strain evidence="7 8">BSs20135</strain>
    </source>
</reference>
<evidence type="ECO:0000256" key="6">
    <source>
        <dbReference type="HAMAP-Rule" id="MF_00416"/>
    </source>
</evidence>
<dbReference type="Proteomes" id="UP000006327">
    <property type="component" value="Unassembled WGS sequence"/>
</dbReference>
<dbReference type="EMBL" id="BAEO01000056">
    <property type="protein sequence ID" value="GAC20853.1"/>
    <property type="molecule type" value="Genomic_DNA"/>
</dbReference>
<name>K6YVW0_9ALTE</name>
<comment type="subcellular location">
    <subcellularLocation>
        <location evidence="2 6">Bacterial flagellum basal body</location>
    </subcellularLocation>
</comment>
<comment type="caution">
    <text evidence="7">The sequence shown here is derived from an EMBL/GenBank/DDBJ whole genome shotgun (WGS) entry which is preliminary data.</text>
</comment>
<evidence type="ECO:0000256" key="1">
    <source>
        <dbReference type="ARBA" id="ARBA00002591"/>
    </source>
</evidence>